<evidence type="ECO:0000313" key="11">
    <source>
        <dbReference type="Proteomes" id="UP001186944"/>
    </source>
</evidence>
<proteinExistence type="inferred from homology"/>
<evidence type="ECO:0000256" key="1">
    <source>
        <dbReference type="ARBA" id="ARBA00004477"/>
    </source>
</evidence>
<dbReference type="InterPro" id="IPR036938">
    <property type="entry name" value="PAP2/HPO_sf"/>
</dbReference>
<dbReference type="PANTHER" id="PTHR14969:SF28">
    <property type="entry name" value="DIHYDROSPHINGOSINE 1-PHOSPHATE PHOSPHATASE LCB3-RELATED"/>
    <property type="match status" value="1"/>
</dbReference>
<dbReference type="GO" id="GO:0042392">
    <property type="term" value="F:sphingosine-1-phosphate phosphatase activity"/>
    <property type="evidence" value="ECO:0007669"/>
    <property type="project" value="TreeGrafter"/>
</dbReference>
<keyword evidence="4" id="KW-0256">Endoplasmic reticulum</keyword>
<dbReference type="GO" id="GO:0005789">
    <property type="term" value="C:endoplasmic reticulum membrane"/>
    <property type="evidence" value="ECO:0007669"/>
    <property type="project" value="UniProtKB-SubCell"/>
</dbReference>
<dbReference type="EMBL" id="VSWD01000001">
    <property type="protein sequence ID" value="KAK3109136.1"/>
    <property type="molecule type" value="Genomic_DNA"/>
</dbReference>
<evidence type="ECO:0000259" key="9">
    <source>
        <dbReference type="SMART" id="SM00014"/>
    </source>
</evidence>
<feature type="transmembrane region" description="Helical" evidence="8">
    <location>
        <begin position="233"/>
        <end position="254"/>
    </location>
</feature>
<comment type="caution">
    <text evidence="10">The sequence shown here is derived from an EMBL/GenBank/DDBJ whole genome shotgun (WGS) entry which is preliminary data.</text>
</comment>
<keyword evidence="2 8" id="KW-0812">Transmembrane</keyword>
<dbReference type="Gene3D" id="1.20.144.10">
    <property type="entry name" value="Phosphatidic acid phosphatase type 2/haloperoxidase"/>
    <property type="match status" value="1"/>
</dbReference>
<dbReference type="SMART" id="SM00014">
    <property type="entry name" value="acidPPc"/>
    <property type="match status" value="1"/>
</dbReference>
<dbReference type="AlphaFoldDB" id="A0AA89CE80"/>
<dbReference type="InterPro" id="IPR000326">
    <property type="entry name" value="PAP2/HPO"/>
</dbReference>
<dbReference type="PANTHER" id="PTHR14969">
    <property type="entry name" value="SPHINGOSINE-1-PHOSPHATE PHOSPHOHYDROLASE"/>
    <property type="match status" value="1"/>
</dbReference>
<sequence length="335" mass="37330">MEHIKCVCNGLNDPHLTAKFQRLCGISKCKDVDESLKLKSTGTGDVDSAFSVDKENNNYVNNGQKVSDFSEACQQTTQRAVSQKTKTIPNGAENVKVFIRYPILHYILTLSSSLGNEAFYLVFYPYMVWNVDCVLIRKAALIWCLSMYVGQATKDFLQWPRPSAPPVIRLETEFLQESGMPSTHAMSATAIPFMLAYLSLQRYEISPWIVVPVAVIWCTLVCLSRLYQGVHSVLDVVCGVLLTVGIIFLAGPYLDDFRLVSTNTPIFTNRHLCDKCRPLYCSLSGNQGHNSAKGDAVQIVSVTSGFSLGTWLNYHYGFTTAKQVTDLYPVLASNY</sequence>
<keyword evidence="6 8" id="KW-0472">Membrane</keyword>
<dbReference type="Pfam" id="PF01569">
    <property type="entry name" value="PAP2"/>
    <property type="match status" value="1"/>
</dbReference>
<dbReference type="CDD" id="cd03388">
    <property type="entry name" value="PAP2_SPPase1"/>
    <property type="match status" value="1"/>
</dbReference>
<feature type="domain" description="Phosphatidic acid phosphatase type 2/haloperoxidase" evidence="9">
    <location>
        <begin position="135"/>
        <end position="251"/>
    </location>
</feature>
<dbReference type="GO" id="GO:0006670">
    <property type="term" value="P:sphingosine metabolic process"/>
    <property type="evidence" value="ECO:0007669"/>
    <property type="project" value="TreeGrafter"/>
</dbReference>
<evidence type="ECO:0000256" key="6">
    <source>
        <dbReference type="ARBA" id="ARBA00023136"/>
    </source>
</evidence>
<protein>
    <recommendedName>
        <fullName evidence="9">Phosphatidic acid phosphatase type 2/haloperoxidase domain-containing protein</fullName>
    </recommendedName>
</protein>
<feature type="transmembrane region" description="Helical" evidence="8">
    <location>
        <begin position="207"/>
        <end position="227"/>
    </location>
</feature>
<evidence type="ECO:0000256" key="2">
    <source>
        <dbReference type="ARBA" id="ARBA00022692"/>
    </source>
</evidence>
<accession>A0AA89CE80</accession>
<evidence type="ECO:0000256" key="7">
    <source>
        <dbReference type="ARBA" id="ARBA00038324"/>
    </source>
</evidence>
<keyword evidence="11" id="KW-1185">Reference proteome</keyword>
<dbReference type="Proteomes" id="UP001186944">
    <property type="component" value="Unassembled WGS sequence"/>
</dbReference>
<gene>
    <name evidence="10" type="ORF">FSP39_023701</name>
</gene>
<name>A0AA89CE80_PINIB</name>
<evidence type="ECO:0000313" key="10">
    <source>
        <dbReference type="EMBL" id="KAK3109136.1"/>
    </source>
</evidence>
<dbReference type="SUPFAM" id="SSF48317">
    <property type="entry name" value="Acid phosphatase/Vanadium-dependent haloperoxidase"/>
    <property type="match status" value="1"/>
</dbReference>
<keyword evidence="5 8" id="KW-1133">Transmembrane helix</keyword>
<organism evidence="10 11">
    <name type="scientific">Pinctada imbricata</name>
    <name type="common">Atlantic pearl-oyster</name>
    <name type="synonym">Pinctada martensii</name>
    <dbReference type="NCBI Taxonomy" id="66713"/>
    <lineage>
        <taxon>Eukaryota</taxon>
        <taxon>Metazoa</taxon>
        <taxon>Spiralia</taxon>
        <taxon>Lophotrochozoa</taxon>
        <taxon>Mollusca</taxon>
        <taxon>Bivalvia</taxon>
        <taxon>Autobranchia</taxon>
        <taxon>Pteriomorphia</taxon>
        <taxon>Pterioida</taxon>
        <taxon>Pterioidea</taxon>
        <taxon>Pteriidae</taxon>
        <taxon>Pinctada</taxon>
    </lineage>
</organism>
<evidence type="ECO:0000256" key="5">
    <source>
        <dbReference type="ARBA" id="ARBA00022989"/>
    </source>
</evidence>
<reference evidence="10" key="1">
    <citation type="submission" date="2019-08" db="EMBL/GenBank/DDBJ databases">
        <title>The improved chromosome-level genome for the pearl oyster Pinctada fucata martensii using PacBio sequencing and Hi-C.</title>
        <authorList>
            <person name="Zheng Z."/>
        </authorList>
    </citation>
    <scope>NUCLEOTIDE SEQUENCE</scope>
    <source>
        <strain evidence="10">ZZ-2019</strain>
        <tissue evidence="10">Adductor muscle</tissue>
    </source>
</reference>
<evidence type="ECO:0000256" key="4">
    <source>
        <dbReference type="ARBA" id="ARBA00022824"/>
    </source>
</evidence>
<evidence type="ECO:0000256" key="8">
    <source>
        <dbReference type="SAM" id="Phobius"/>
    </source>
</evidence>
<comment type="similarity">
    <text evidence="7">Belongs to the type 2 lipid phosphate phosphatase family.</text>
</comment>
<comment type="subcellular location">
    <subcellularLocation>
        <location evidence="1">Endoplasmic reticulum membrane</location>
        <topology evidence="1">Multi-pass membrane protein</topology>
    </subcellularLocation>
</comment>
<keyword evidence="3" id="KW-0378">Hydrolase</keyword>
<evidence type="ECO:0000256" key="3">
    <source>
        <dbReference type="ARBA" id="ARBA00022801"/>
    </source>
</evidence>